<organism evidence="7 8">
    <name type="scientific">Ornatilinea apprima</name>
    <dbReference type="NCBI Taxonomy" id="1134406"/>
    <lineage>
        <taxon>Bacteria</taxon>
        <taxon>Bacillati</taxon>
        <taxon>Chloroflexota</taxon>
        <taxon>Anaerolineae</taxon>
        <taxon>Anaerolineales</taxon>
        <taxon>Anaerolineaceae</taxon>
        <taxon>Ornatilinea</taxon>
    </lineage>
</organism>
<keyword evidence="3" id="KW-0238">DNA-binding</keyword>
<dbReference type="GO" id="GO:0003677">
    <property type="term" value="F:DNA binding"/>
    <property type="evidence" value="ECO:0007669"/>
    <property type="project" value="UniProtKB-KW"/>
</dbReference>
<dbReference type="InterPro" id="IPR007324">
    <property type="entry name" value="Sugar-bd_dom_put"/>
</dbReference>
<dbReference type="Pfam" id="PF08281">
    <property type="entry name" value="Sigma70_r4_2"/>
    <property type="match status" value="1"/>
</dbReference>
<dbReference type="AlphaFoldDB" id="A0A0N8GNP2"/>
<dbReference type="GO" id="GO:0006352">
    <property type="term" value="P:DNA-templated transcription initiation"/>
    <property type="evidence" value="ECO:0007669"/>
    <property type="project" value="InterPro"/>
</dbReference>
<dbReference type="Gene3D" id="3.40.50.1360">
    <property type="match status" value="1"/>
</dbReference>
<dbReference type="SUPFAM" id="SSF100950">
    <property type="entry name" value="NagB/RpiA/CoA transferase-like"/>
    <property type="match status" value="1"/>
</dbReference>
<evidence type="ECO:0000313" key="7">
    <source>
        <dbReference type="EMBL" id="KPL78650.1"/>
    </source>
</evidence>
<evidence type="ECO:0000256" key="3">
    <source>
        <dbReference type="ARBA" id="ARBA00023125"/>
    </source>
</evidence>
<dbReference type="Pfam" id="PF04198">
    <property type="entry name" value="Sugar-bind"/>
    <property type="match status" value="1"/>
</dbReference>
<dbReference type="Proteomes" id="UP000050417">
    <property type="component" value="Unassembled WGS sequence"/>
</dbReference>
<dbReference type="PANTHER" id="PTHR34294">
    <property type="entry name" value="TRANSCRIPTIONAL REGULATOR-RELATED"/>
    <property type="match status" value="1"/>
</dbReference>
<dbReference type="STRING" id="1134406.ADN00_05170"/>
<dbReference type="InterPro" id="IPR013324">
    <property type="entry name" value="RNA_pol_sigma_r3/r4-like"/>
</dbReference>
<dbReference type="EMBL" id="LGCL01000016">
    <property type="protein sequence ID" value="KPL78650.1"/>
    <property type="molecule type" value="Genomic_DNA"/>
</dbReference>
<evidence type="ECO:0008006" key="9">
    <source>
        <dbReference type="Google" id="ProtNLM"/>
    </source>
</evidence>
<name>A0A0N8GNP2_9CHLR</name>
<proteinExistence type="inferred from homology"/>
<feature type="domain" description="RNA polymerase sigma factor 70 region 4 type 2" evidence="6">
    <location>
        <begin position="21"/>
        <end position="55"/>
    </location>
</feature>
<dbReference type="GO" id="GO:0016987">
    <property type="term" value="F:sigma factor activity"/>
    <property type="evidence" value="ECO:0007669"/>
    <property type="project" value="InterPro"/>
</dbReference>
<keyword evidence="8" id="KW-1185">Reference proteome</keyword>
<dbReference type="InterPro" id="IPR051054">
    <property type="entry name" value="SorC_transcr_regulators"/>
</dbReference>
<dbReference type="PANTHER" id="PTHR34294:SF1">
    <property type="entry name" value="TRANSCRIPTIONAL REGULATOR LSRR"/>
    <property type="match status" value="1"/>
</dbReference>
<dbReference type="InterPro" id="IPR013249">
    <property type="entry name" value="RNA_pol_sigma70_r4_t2"/>
</dbReference>
<dbReference type="InterPro" id="IPR037171">
    <property type="entry name" value="NagB/RpiA_transferase-like"/>
</dbReference>
<accession>A0A0N8GNP2</accession>
<evidence type="ECO:0000259" key="6">
    <source>
        <dbReference type="Pfam" id="PF08281"/>
    </source>
</evidence>
<evidence type="ECO:0000256" key="2">
    <source>
        <dbReference type="ARBA" id="ARBA00023015"/>
    </source>
</evidence>
<sequence>MWELVVEDFRDYEYARLISSVLTLYYFESLSQYQIAEQLGLSTAKVNRLLKQARQQGMVEIVLRTPFQTIFNLEQQFQSITGIKKAIIVPCLTENPEATTQLIGRAAANFLMEQIRDGDTICLGGGNGVRSVVQNITGRKIFDNITVVPALGGVQGRYETDVNNLAADLAQRLGAASYAFHAPAITDCAEERENLIQLRQVKEVLDIARGAQIALYGIGAVRPETASFFRFTSLREDEVKDLIADPNNTGEILAHILDPQGNVATPAFEQRVVGLGLPELDRIPLTIGIATSEEKVLPVVAAIRGGHVKALVTDEKTARAVIDLYQQS</sequence>
<keyword evidence="2" id="KW-0805">Transcription regulation</keyword>
<dbReference type="GO" id="GO:0030246">
    <property type="term" value="F:carbohydrate binding"/>
    <property type="evidence" value="ECO:0007669"/>
    <property type="project" value="InterPro"/>
</dbReference>
<evidence type="ECO:0000256" key="4">
    <source>
        <dbReference type="ARBA" id="ARBA00023163"/>
    </source>
</evidence>
<evidence type="ECO:0000313" key="8">
    <source>
        <dbReference type="Proteomes" id="UP000050417"/>
    </source>
</evidence>
<comment type="caution">
    <text evidence="7">The sequence shown here is derived from an EMBL/GenBank/DDBJ whole genome shotgun (WGS) entry which is preliminary data.</text>
</comment>
<reference evidence="7 8" key="1">
    <citation type="submission" date="2015-07" db="EMBL/GenBank/DDBJ databases">
        <title>Genome sequence of Ornatilinea apprima DSM 23815.</title>
        <authorList>
            <person name="Hemp J."/>
            <person name="Ward L.M."/>
            <person name="Pace L.A."/>
            <person name="Fischer W.W."/>
        </authorList>
    </citation>
    <scope>NUCLEOTIDE SEQUENCE [LARGE SCALE GENOMIC DNA]</scope>
    <source>
        <strain evidence="7 8">P3M-1</strain>
    </source>
</reference>
<dbReference type="Gene3D" id="1.10.10.60">
    <property type="entry name" value="Homeodomain-like"/>
    <property type="match status" value="1"/>
</dbReference>
<dbReference type="SUPFAM" id="SSF88659">
    <property type="entry name" value="Sigma3 and sigma4 domains of RNA polymerase sigma factors"/>
    <property type="match status" value="1"/>
</dbReference>
<keyword evidence="4" id="KW-0804">Transcription</keyword>
<evidence type="ECO:0000256" key="1">
    <source>
        <dbReference type="ARBA" id="ARBA00010466"/>
    </source>
</evidence>
<protein>
    <recommendedName>
        <fullName evidence="9">Sugar-binding domain-containing protein</fullName>
    </recommendedName>
</protein>
<comment type="similarity">
    <text evidence="1">Belongs to the SorC transcriptional regulatory family.</text>
</comment>
<feature type="domain" description="Sugar-binding" evidence="5">
    <location>
        <begin position="67"/>
        <end position="322"/>
    </location>
</feature>
<evidence type="ECO:0000259" key="5">
    <source>
        <dbReference type="Pfam" id="PF04198"/>
    </source>
</evidence>
<gene>
    <name evidence="7" type="ORF">ADN00_05170</name>
</gene>